<dbReference type="Pfam" id="PF04900">
    <property type="entry name" value="Fcf1"/>
    <property type="match status" value="1"/>
</dbReference>
<evidence type="ECO:0000313" key="2">
    <source>
        <dbReference type="EMBL" id="JAT07167.1"/>
    </source>
</evidence>
<dbReference type="GO" id="GO:0032040">
    <property type="term" value="C:small-subunit processome"/>
    <property type="evidence" value="ECO:0007669"/>
    <property type="project" value="InterPro"/>
</dbReference>
<gene>
    <name evidence="2" type="ORF">g.58593</name>
</gene>
<feature type="non-terminal residue" evidence="2">
    <location>
        <position position="112"/>
    </location>
</feature>
<sequence length="112" mass="12631">SGAGARQNRKAIKIIESNGFRKPYQILVDSAFVEAMNKLQEPAAQIQHALRDFAKLFIPKCEYEKHKKNMRPKDASGQCEILKCTHGDGDSCLDAYIREGNKHHYVLASMDP</sequence>
<dbReference type="InterPro" id="IPR006984">
    <property type="entry name" value="Fcf1/UTP23"/>
</dbReference>
<feature type="non-terminal residue" evidence="2">
    <location>
        <position position="1"/>
    </location>
</feature>
<organism evidence="2">
    <name type="scientific">Homalodisca liturata</name>
    <dbReference type="NCBI Taxonomy" id="320908"/>
    <lineage>
        <taxon>Eukaryota</taxon>
        <taxon>Metazoa</taxon>
        <taxon>Ecdysozoa</taxon>
        <taxon>Arthropoda</taxon>
        <taxon>Hexapoda</taxon>
        <taxon>Insecta</taxon>
        <taxon>Pterygota</taxon>
        <taxon>Neoptera</taxon>
        <taxon>Paraneoptera</taxon>
        <taxon>Hemiptera</taxon>
        <taxon>Auchenorrhyncha</taxon>
        <taxon>Membracoidea</taxon>
        <taxon>Cicadellidae</taxon>
        <taxon>Cicadellinae</taxon>
        <taxon>Proconiini</taxon>
        <taxon>Homalodisca</taxon>
    </lineage>
</organism>
<keyword evidence="1" id="KW-0539">Nucleus</keyword>
<protein>
    <submittedName>
        <fullName evidence="2">Uncharacterized protein</fullName>
    </submittedName>
</protein>
<accession>A0A1B6K6U4</accession>
<reference evidence="2" key="1">
    <citation type="submission" date="2015-11" db="EMBL/GenBank/DDBJ databases">
        <title>De novo transcriptome assembly of four potential Pierce s Disease insect vectors from Arizona vineyards.</title>
        <authorList>
            <person name="Tassone E.E."/>
        </authorList>
    </citation>
    <scope>NUCLEOTIDE SEQUENCE</scope>
</reference>
<dbReference type="EMBL" id="GECU01000540">
    <property type="protein sequence ID" value="JAT07167.1"/>
    <property type="molecule type" value="Transcribed_RNA"/>
</dbReference>
<proteinExistence type="predicted"/>
<name>A0A1B6K6U4_9HEMI</name>
<dbReference type="AlphaFoldDB" id="A0A1B6K6U4"/>
<dbReference type="Gene3D" id="3.40.50.1010">
    <property type="entry name" value="5'-nuclease"/>
    <property type="match status" value="1"/>
</dbReference>
<evidence type="ECO:0000256" key="1">
    <source>
        <dbReference type="ARBA" id="ARBA00023242"/>
    </source>
</evidence>
<dbReference type="PANTHER" id="PTHR12416">
    <property type="entry name" value="RRNA-PROCESSING PROTEIN UTP23 HOMOLOG"/>
    <property type="match status" value="1"/>
</dbReference>